<evidence type="ECO:0000256" key="2">
    <source>
        <dbReference type="ARBA" id="ARBA00023235"/>
    </source>
</evidence>
<dbReference type="PANTHER" id="PTHR35530:SF2">
    <property type="entry name" value="BSL4019 PROTEIN"/>
    <property type="match status" value="1"/>
</dbReference>
<keyword evidence="2" id="KW-0413">Isomerase</keyword>
<dbReference type="STRING" id="589865.DaAHT2_2448"/>
<dbReference type="Proteomes" id="UP000001508">
    <property type="component" value="Chromosome"/>
</dbReference>
<dbReference type="SUPFAM" id="SSF55331">
    <property type="entry name" value="Tautomerase/MIF"/>
    <property type="match status" value="1"/>
</dbReference>
<feature type="domain" description="4-oxalocrotonate tautomerase-like" evidence="3">
    <location>
        <begin position="2"/>
        <end position="57"/>
    </location>
</feature>
<reference evidence="5" key="1">
    <citation type="submission" date="2010-02" db="EMBL/GenBank/DDBJ databases">
        <title>Complete sequence of Desulfurivibrio alkaliphilus AHT2.</title>
        <authorList>
            <consortium name="US DOE Joint Genome Institute"/>
            <person name="Pitluck S."/>
            <person name="Chertkov O."/>
            <person name="Detter J.C."/>
            <person name="Han C."/>
            <person name="Tapia R."/>
            <person name="Larimer F."/>
            <person name="Land M."/>
            <person name="Hauser L."/>
            <person name="Kyrpides N."/>
            <person name="Mikhailova N."/>
            <person name="Sorokin D.Y."/>
            <person name="Muyzer G."/>
            <person name="Woyke T."/>
        </authorList>
    </citation>
    <scope>NUCLEOTIDE SEQUENCE [LARGE SCALE GENOMIC DNA]</scope>
    <source>
        <strain evidence="5">DSM 19089 / UNIQEM U267 / AHT2</strain>
    </source>
</reference>
<evidence type="ECO:0000313" key="4">
    <source>
        <dbReference type="EMBL" id="ADH87113.1"/>
    </source>
</evidence>
<organism evidence="4 5">
    <name type="scientific">Desulfurivibrio alkaliphilus (strain DSM 19089 / UNIQEM U267 / AHT2)</name>
    <dbReference type="NCBI Taxonomy" id="589865"/>
    <lineage>
        <taxon>Bacteria</taxon>
        <taxon>Pseudomonadati</taxon>
        <taxon>Thermodesulfobacteriota</taxon>
        <taxon>Desulfobulbia</taxon>
        <taxon>Desulfobulbales</taxon>
        <taxon>Desulfobulbaceae</taxon>
        <taxon>Desulfurivibrio</taxon>
    </lineage>
</organism>
<dbReference type="eggNOG" id="COG1942">
    <property type="taxonomic scope" value="Bacteria"/>
</dbReference>
<keyword evidence="5" id="KW-1185">Reference proteome</keyword>
<dbReference type="InterPro" id="IPR014347">
    <property type="entry name" value="Tautomerase/MIF_sf"/>
</dbReference>
<dbReference type="HOGENOM" id="CLU_148073_1_1_7"/>
<accession>D6Z080</accession>
<dbReference type="KEGG" id="dak:DaAHT2_2448"/>
<comment type="similarity">
    <text evidence="1">Belongs to the 4-oxalocrotonate tautomerase family.</text>
</comment>
<dbReference type="OrthoDB" id="9799841at2"/>
<dbReference type="GO" id="GO:0016853">
    <property type="term" value="F:isomerase activity"/>
    <property type="evidence" value="ECO:0007669"/>
    <property type="project" value="UniProtKB-KW"/>
</dbReference>
<dbReference type="Pfam" id="PF01361">
    <property type="entry name" value="Tautomerase"/>
    <property type="match status" value="1"/>
</dbReference>
<dbReference type="InParanoid" id="D6Z080"/>
<dbReference type="Gene3D" id="3.30.429.10">
    <property type="entry name" value="Macrophage Migration Inhibitory Factor"/>
    <property type="match status" value="1"/>
</dbReference>
<evidence type="ECO:0000259" key="3">
    <source>
        <dbReference type="Pfam" id="PF01361"/>
    </source>
</evidence>
<gene>
    <name evidence="4" type="ordered locus">DaAHT2_2448</name>
</gene>
<dbReference type="EMBL" id="CP001940">
    <property type="protein sequence ID" value="ADH87113.1"/>
    <property type="molecule type" value="Genomic_DNA"/>
</dbReference>
<dbReference type="InterPro" id="IPR004370">
    <property type="entry name" value="4-OT-like_dom"/>
</dbReference>
<dbReference type="AlphaFoldDB" id="D6Z080"/>
<evidence type="ECO:0000313" key="5">
    <source>
        <dbReference type="Proteomes" id="UP000001508"/>
    </source>
</evidence>
<protein>
    <submittedName>
        <fullName evidence="4">4-oxalocrotonate tautomerase</fullName>
    </submittedName>
</protein>
<sequence>MPYVNIRVAGTLSKEQKAEISAGVTEVITRVANKPANSVLIFIDELPHENIASAGQLLQPPAK</sequence>
<dbReference type="PANTHER" id="PTHR35530">
    <property type="entry name" value="TAUTOMERASE-RELATED"/>
    <property type="match status" value="1"/>
</dbReference>
<evidence type="ECO:0000256" key="1">
    <source>
        <dbReference type="ARBA" id="ARBA00006723"/>
    </source>
</evidence>
<proteinExistence type="inferred from homology"/>
<name>D6Z080_DESAT</name>